<proteinExistence type="inferred from homology"/>
<dbReference type="PANTHER" id="PTHR33941">
    <property type="entry name" value="PROPANEDIOL UTILIZATION PROTEIN PDUA"/>
    <property type="match status" value="1"/>
</dbReference>
<dbReference type="AlphaFoldDB" id="A0A9W5S1E9"/>
<evidence type="ECO:0000256" key="4">
    <source>
        <dbReference type="SAM" id="MobiDB-lite"/>
    </source>
</evidence>
<keyword evidence="7" id="KW-1185">Reference proteome</keyword>
<evidence type="ECO:0000256" key="1">
    <source>
        <dbReference type="ARBA" id="ARBA00024322"/>
    </source>
</evidence>
<dbReference type="Gene3D" id="3.30.70.1710">
    <property type="match status" value="1"/>
</dbReference>
<dbReference type="SUPFAM" id="SSF143414">
    <property type="entry name" value="CcmK-like"/>
    <property type="match status" value="1"/>
</dbReference>
<dbReference type="EMBL" id="JFHU01000134">
    <property type="protein sequence ID" value="EXX88120.1"/>
    <property type="molecule type" value="Genomic_DNA"/>
</dbReference>
<dbReference type="PROSITE" id="PS51930">
    <property type="entry name" value="BMC_2"/>
    <property type="match status" value="1"/>
</dbReference>
<protein>
    <submittedName>
        <fullName evidence="6">Carbon dioxide concentrating mechanism/carboxysome shell protein</fullName>
    </submittedName>
</protein>
<name>A0A9W5S1E9_9BACL</name>
<dbReference type="InterPro" id="IPR044872">
    <property type="entry name" value="CcmK/CsoS1_BMC"/>
</dbReference>
<dbReference type="RefSeq" id="WP_081793623.1">
    <property type="nucleotide sequence ID" value="NZ_KK082147.1"/>
</dbReference>
<dbReference type="Pfam" id="PF00936">
    <property type="entry name" value="BMC"/>
    <property type="match status" value="1"/>
</dbReference>
<keyword evidence="2" id="KW-1283">Bacterial microcompartment</keyword>
<dbReference type="OrthoDB" id="2878498at2"/>
<evidence type="ECO:0000256" key="3">
    <source>
        <dbReference type="PROSITE-ProRule" id="PRU01278"/>
    </source>
</evidence>
<gene>
    <name evidence="6" type="ORF">BG53_02495</name>
</gene>
<evidence type="ECO:0000256" key="2">
    <source>
        <dbReference type="ARBA" id="ARBA00024446"/>
    </source>
</evidence>
<evidence type="ECO:0000313" key="7">
    <source>
        <dbReference type="Proteomes" id="UP000053750"/>
    </source>
</evidence>
<feature type="region of interest" description="Disordered" evidence="4">
    <location>
        <begin position="96"/>
        <end position="160"/>
    </location>
</feature>
<dbReference type="InterPro" id="IPR050575">
    <property type="entry name" value="BMC_shell"/>
</dbReference>
<evidence type="ECO:0000259" key="5">
    <source>
        <dbReference type="PROSITE" id="PS51930"/>
    </source>
</evidence>
<dbReference type="InterPro" id="IPR037233">
    <property type="entry name" value="CcmK-like_sf"/>
</dbReference>
<reference evidence="6 7" key="1">
    <citation type="submission" date="2014-02" db="EMBL/GenBank/DDBJ databases">
        <title>Genome sequence of Paenibacillus darwinianus reveals adaptive mechanisms for survival in Antarctic soils.</title>
        <authorList>
            <person name="Dsouza M."/>
            <person name="Taylor M.W."/>
            <person name="Turner S.J."/>
            <person name="Aislabie J."/>
        </authorList>
    </citation>
    <scope>NUCLEOTIDE SEQUENCE [LARGE SCALE GENOMIC DNA]</scope>
    <source>
        <strain evidence="6 7">CE1</strain>
    </source>
</reference>
<dbReference type="Proteomes" id="UP000053750">
    <property type="component" value="Unassembled WGS sequence"/>
</dbReference>
<dbReference type="GO" id="GO:0031469">
    <property type="term" value="C:bacterial microcompartment"/>
    <property type="evidence" value="ECO:0007669"/>
    <property type="project" value="UniProtKB-SubCell"/>
</dbReference>
<sequence length="160" mass="15994">MNRQLPAVGMIETLGIPALVAAADAAAKTADVQVTAYEKADAGIVTIYLLGDVAAVKAAVEAGEAEARRIGTLLGSHVIPRPDDAVLQFLRSLIRREDPGPADEQQPADGQLPGALPAKGAKSGSPGPATPSEKVKAGGGEAGQPVDPLRNDGEGGGGSS</sequence>
<organism evidence="6 7">
    <name type="scientific">Paenibacillus darwinianus</name>
    <dbReference type="NCBI Taxonomy" id="1380763"/>
    <lineage>
        <taxon>Bacteria</taxon>
        <taxon>Bacillati</taxon>
        <taxon>Bacillota</taxon>
        <taxon>Bacilli</taxon>
        <taxon>Bacillales</taxon>
        <taxon>Paenibacillaceae</taxon>
        <taxon>Paenibacillus</taxon>
    </lineage>
</organism>
<accession>A0A9W5S1E9</accession>
<comment type="similarity">
    <text evidence="3">Belongs to the bacterial microcompartments protein family.</text>
</comment>
<feature type="domain" description="BMC" evidence="5">
    <location>
        <begin position="7"/>
        <end position="91"/>
    </location>
</feature>
<dbReference type="PANTHER" id="PTHR33941:SF11">
    <property type="entry name" value="BACTERIAL MICROCOMPARTMENT SHELL PROTEIN PDUJ"/>
    <property type="match status" value="1"/>
</dbReference>
<comment type="subcellular location">
    <subcellularLocation>
        <location evidence="1">Bacterial microcompartment</location>
    </subcellularLocation>
</comment>
<dbReference type="CDD" id="cd07045">
    <property type="entry name" value="BMC_CcmK_like"/>
    <property type="match status" value="1"/>
</dbReference>
<evidence type="ECO:0000313" key="6">
    <source>
        <dbReference type="EMBL" id="EXX88120.1"/>
    </source>
</evidence>
<dbReference type="InterPro" id="IPR000249">
    <property type="entry name" value="BMC_dom"/>
</dbReference>
<comment type="caution">
    <text evidence="6">The sequence shown here is derived from an EMBL/GenBank/DDBJ whole genome shotgun (WGS) entry which is preliminary data.</text>
</comment>
<dbReference type="SMART" id="SM00877">
    <property type="entry name" value="BMC"/>
    <property type="match status" value="1"/>
</dbReference>